<dbReference type="AlphaFoldDB" id="A0A9Q0KRZ2"/>
<proteinExistence type="predicted"/>
<feature type="coiled-coil region" evidence="1">
    <location>
        <begin position="6"/>
        <end position="58"/>
    </location>
</feature>
<protein>
    <submittedName>
        <fullName evidence="2">Uncharacterized protein</fullName>
    </submittedName>
</protein>
<accession>A0A9Q0KRZ2</accession>
<evidence type="ECO:0000313" key="2">
    <source>
        <dbReference type="EMBL" id="KAJ4975186.1"/>
    </source>
</evidence>
<reference evidence="2" key="1">
    <citation type="journal article" date="2023" name="Plant J.">
        <title>The genome of the king protea, Protea cynaroides.</title>
        <authorList>
            <person name="Chang J."/>
            <person name="Duong T.A."/>
            <person name="Schoeman C."/>
            <person name="Ma X."/>
            <person name="Roodt D."/>
            <person name="Barker N."/>
            <person name="Li Z."/>
            <person name="Van de Peer Y."/>
            <person name="Mizrachi E."/>
        </authorList>
    </citation>
    <scope>NUCLEOTIDE SEQUENCE</scope>
    <source>
        <tissue evidence="2">Young leaves</tissue>
    </source>
</reference>
<dbReference type="PANTHER" id="PTHR33740:SF3">
    <property type="entry name" value="GPI-ANCHORED ADHESIN-LIKE PROTEIN"/>
    <property type="match status" value="1"/>
</dbReference>
<dbReference type="OrthoDB" id="2020668at2759"/>
<keyword evidence="3" id="KW-1185">Reference proteome</keyword>
<gene>
    <name evidence="2" type="ORF">NE237_000292</name>
</gene>
<organism evidence="2 3">
    <name type="scientific">Protea cynaroides</name>
    <dbReference type="NCBI Taxonomy" id="273540"/>
    <lineage>
        <taxon>Eukaryota</taxon>
        <taxon>Viridiplantae</taxon>
        <taxon>Streptophyta</taxon>
        <taxon>Embryophyta</taxon>
        <taxon>Tracheophyta</taxon>
        <taxon>Spermatophyta</taxon>
        <taxon>Magnoliopsida</taxon>
        <taxon>Proteales</taxon>
        <taxon>Proteaceae</taxon>
        <taxon>Protea</taxon>
    </lineage>
</organism>
<dbReference type="PANTHER" id="PTHR33740">
    <property type="entry name" value="GPI-ANCHORED ADHESIN-LIKE PROTEIN"/>
    <property type="match status" value="1"/>
</dbReference>
<keyword evidence="1" id="KW-0175">Coiled coil</keyword>
<dbReference type="EMBL" id="JAMYWD010000003">
    <property type="protein sequence ID" value="KAJ4975186.1"/>
    <property type="molecule type" value="Genomic_DNA"/>
</dbReference>
<comment type="caution">
    <text evidence="2">The sequence shown here is derived from an EMBL/GenBank/DDBJ whole genome shotgun (WGS) entry which is preliminary data.</text>
</comment>
<name>A0A9Q0KRZ2_9MAGN</name>
<evidence type="ECO:0000313" key="3">
    <source>
        <dbReference type="Proteomes" id="UP001141806"/>
    </source>
</evidence>
<dbReference type="Proteomes" id="UP001141806">
    <property type="component" value="Unassembled WGS sequence"/>
</dbReference>
<evidence type="ECO:0000256" key="1">
    <source>
        <dbReference type="SAM" id="Coils"/>
    </source>
</evidence>
<sequence>MEKVKIDAIENMAEAARLELECLRTEREEENTALLTGRAAVEVEMEVLSQLRRDMEQQLQIFMSNKMEISFERKRIEELRKETESENQGIACLQYEQEVEKKALSMARISSVSSFQELGSKQRPLHPSEAFTLLCSSNSWFTSHEMRGTKREFNPKNKYCSSKPFNSNHGSSSPFLHLGL</sequence>